<evidence type="ECO:0000256" key="3">
    <source>
        <dbReference type="ARBA" id="ARBA00022801"/>
    </source>
</evidence>
<evidence type="ECO:0000256" key="2">
    <source>
        <dbReference type="ARBA" id="ARBA00022670"/>
    </source>
</evidence>
<accession>A0A1L7W897</accession>
<feature type="active site" description="Charge relay system" evidence="5">
    <location>
        <position position="680"/>
    </location>
</feature>
<dbReference type="Pfam" id="PF00082">
    <property type="entry name" value="Peptidase_S8"/>
    <property type="match status" value="1"/>
</dbReference>
<dbReference type="PROSITE" id="PS00138">
    <property type="entry name" value="SUBTILASE_SER"/>
    <property type="match status" value="1"/>
</dbReference>
<feature type="active site" description="Charge relay system" evidence="5">
    <location>
        <position position="717"/>
    </location>
</feature>
<protein>
    <submittedName>
        <fullName evidence="9">Uncharacterized protein</fullName>
    </submittedName>
</protein>
<dbReference type="InterPro" id="IPR000209">
    <property type="entry name" value="Peptidase_S8/S53_dom"/>
</dbReference>
<dbReference type="VEuPathDB" id="FungiDB:FPRO_03867"/>
<dbReference type="CDD" id="cd00306">
    <property type="entry name" value="Peptidases_S8_S53"/>
    <property type="match status" value="1"/>
</dbReference>
<dbReference type="InterPro" id="IPR015500">
    <property type="entry name" value="Peptidase_S8_subtilisin-rel"/>
</dbReference>
<keyword evidence="4 5" id="KW-0720">Serine protease</keyword>
<dbReference type="InterPro" id="IPR023828">
    <property type="entry name" value="Peptidase_S8_Ser-AS"/>
</dbReference>
<dbReference type="Gene3D" id="3.40.50.200">
    <property type="entry name" value="Peptidase S8/S53 domain"/>
    <property type="match status" value="1"/>
</dbReference>
<feature type="domain" description="DUF7580" evidence="8">
    <location>
        <begin position="181"/>
        <end position="532"/>
    </location>
</feature>
<dbReference type="AlphaFoldDB" id="A0A1L7W897"/>
<evidence type="ECO:0000256" key="5">
    <source>
        <dbReference type="PROSITE-ProRule" id="PRU01240"/>
    </source>
</evidence>
<evidence type="ECO:0000256" key="6">
    <source>
        <dbReference type="RuleBase" id="RU003355"/>
    </source>
</evidence>
<evidence type="ECO:0000259" key="7">
    <source>
        <dbReference type="Pfam" id="PF00082"/>
    </source>
</evidence>
<keyword evidence="2 5" id="KW-0645">Protease</keyword>
<dbReference type="PANTHER" id="PTHR43806">
    <property type="entry name" value="PEPTIDASE S8"/>
    <property type="match status" value="1"/>
</dbReference>
<evidence type="ECO:0000313" key="10">
    <source>
        <dbReference type="Proteomes" id="UP000183971"/>
    </source>
</evidence>
<name>A0A1L7W897_FUSPR</name>
<dbReference type="InterPro" id="IPR036852">
    <property type="entry name" value="Peptidase_S8/S53_dom_sf"/>
</dbReference>
<dbReference type="EMBL" id="FJOF01000014">
    <property type="protein sequence ID" value="CZR48812.1"/>
    <property type="molecule type" value="Genomic_DNA"/>
</dbReference>
<proteinExistence type="inferred from homology"/>
<dbReference type="GeneID" id="42048752"/>
<dbReference type="InterPro" id="IPR023827">
    <property type="entry name" value="Peptidase_S8_Asp-AS"/>
</dbReference>
<dbReference type="Pfam" id="PF24476">
    <property type="entry name" value="DUF7580"/>
    <property type="match status" value="1"/>
</dbReference>
<evidence type="ECO:0000256" key="1">
    <source>
        <dbReference type="ARBA" id="ARBA00011073"/>
    </source>
</evidence>
<gene>
    <name evidence="9" type="ORF">FPRO_03867</name>
</gene>
<evidence type="ECO:0000259" key="8">
    <source>
        <dbReference type="Pfam" id="PF24476"/>
    </source>
</evidence>
<comment type="caution">
    <text evidence="9">The sequence shown here is derived from an EMBL/GenBank/DDBJ whole genome shotgun (WGS) entry which is preliminary data.</text>
</comment>
<dbReference type="GO" id="GO:0004252">
    <property type="term" value="F:serine-type endopeptidase activity"/>
    <property type="evidence" value="ECO:0007669"/>
    <property type="project" value="UniProtKB-UniRule"/>
</dbReference>
<dbReference type="PANTHER" id="PTHR43806:SF11">
    <property type="entry name" value="CEREVISIN-RELATED"/>
    <property type="match status" value="1"/>
</dbReference>
<organism evidence="9 10">
    <name type="scientific">Fusarium proliferatum (strain ET1)</name>
    <name type="common">Orchid endophyte fungus</name>
    <dbReference type="NCBI Taxonomy" id="1227346"/>
    <lineage>
        <taxon>Eukaryota</taxon>
        <taxon>Fungi</taxon>
        <taxon>Dikarya</taxon>
        <taxon>Ascomycota</taxon>
        <taxon>Pezizomycotina</taxon>
        <taxon>Sordariomycetes</taxon>
        <taxon>Hypocreomycetidae</taxon>
        <taxon>Hypocreales</taxon>
        <taxon>Nectriaceae</taxon>
        <taxon>Fusarium</taxon>
        <taxon>Fusarium fujikuroi species complex</taxon>
    </lineage>
</organism>
<comment type="similarity">
    <text evidence="1 5 6">Belongs to the peptidase S8 family.</text>
</comment>
<evidence type="ECO:0000256" key="4">
    <source>
        <dbReference type="ARBA" id="ARBA00022825"/>
    </source>
</evidence>
<keyword evidence="3 5" id="KW-0378">Hydrolase</keyword>
<dbReference type="InterPro" id="IPR056002">
    <property type="entry name" value="DUF7580"/>
</dbReference>
<dbReference type="PROSITE" id="PS00136">
    <property type="entry name" value="SUBTILASE_ASP"/>
    <property type="match status" value="1"/>
</dbReference>
<feature type="domain" description="Peptidase S8/S53" evidence="7">
    <location>
        <begin position="674"/>
        <end position="897"/>
    </location>
</feature>
<dbReference type="PROSITE" id="PS51892">
    <property type="entry name" value="SUBTILASE"/>
    <property type="match status" value="1"/>
</dbReference>
<feature type="active site" description="Charge relay system" evidence="5">
    <location>
        <position position="878"/>
    </location>
</feature>
<dbReference type="InterPro" id="IPR050131">
    <property type="entry name" value="Peptidase_S8_subtilisin-like"/>
</dbReference>
<dbReference type="RefSeq" id="XP_031089335.1">
    <property type="nucleotide sequence ID" value="XM_031224036.1"/>
</dbReference>
<keyword evidence="10" id="KW-1185">Reference proteome</keyword>
<dbReference type="Proteomes" id="UP000183971">
    <property type="component" value="Unassembled WGS sequence"/>
</dbReference>
<dbReference type="GO" id="GO:0006508">
    <property type="term" value="P:proteolysis"/>
    <property type="evidence" value="ECO:0007669"/>
    <property type="project" value="UniProtKB-KW"/>
</dbReference>
<dbReference type="SUPFAM" id="SSF52743">
    <property type="entry name" value="Subtilisin-like"/>
    <property type="match status" value="1"/>
</dbReference>
<dbReference type="PRINTS" id="PR00723">
    <property type="entry name" value="SUBTILISIN"/>
</dbReference>
<sequence length="963" mass="108112">MNSSTNLSSGIQDLLVDTAGTVIEVAKVAYLNAANQEVKAFYCHLGYNCFRLQVSLTRARQESIEIDKHCVDQAISSLNLLIPETCLQELPANLVMHDFRLESINRLWKNIRTGSESLKAEFVQRWLSQDLTEEQRNEIDKTLERSADVFETSQPEQPLRKSATTLEALKTIEPQLAIGTAANSVFNSLIACKDCSCHPQHDFKAKLELGTYRTPEKKAAYQKPVRRNHTDEDLDAIEMGMFLSMERGWHEFRVQAVKQRVVRFNDAAETMPHKRKKARMAKIETLCRPIAKTRERPLQRLLLRLESGKLFEVQHEKSTFQIDSSTKPVSLLRCLEDKRDLFTEKTKRILSLILGYTALHLCSTSWLQSNWGSSNIKFFQTMACKTPLRPFIEVHLQKEDTCERSDNDAELIDDLNSGHCCPELIALAIVLMEIYFVRPFRQLASMHNISLIPTESGCITLVDVDQVFGRVGDGEEGWRAQIPEDSPLLEIIDNCLDVKLWGNIEGEPLSAEELRSRIYKTVVWPLELYLTQGFSQIHIDTVDQYAKNLDFGQWGQEITGSEANNQSSLLSSAHTRKGSIPPSIPLVQTLPISTEFQNSRQPLSQLPPVISYKPSAASLKPASDAFYGSPQFSDNQSEASVTGVKQYRAWRAEYRDVHKRFLGDILEGLPSEPVRVAILDTGIDRDHPMLEACEDRLDDQKNFYDNTQRIVSDTHGHGTFAASLLLDYAPDASLYIAKIADKKNMTPNVEHVVDAIYHAVNIWRVDIISLSFGWPSSDIPGYSAIEDAIYHAYSKKVLMFAAASNSGARLGRAYPASNSQVICVHSTNANGQASDFSPTAEPNALNLATIGESIESAWPVLLGNDSNSDCLKTRSGTSYSTPIMAGIAAFLLQYARTHLPANVALMLKRKDKMEVLLKRCAIRGPNYKPRDGYFYVHLSLHNHNLFGGDQECINAEIVRALKL</sequence>
<evidence type="ECO:0000313" key="9">
    <source>
        <dbReference type="EMBL" id="CZR48812.1"/>
    </source>
</evidence>
<reference evidence="10" key="1">
    <citation type="journal article" date="2016" name="Genome Biol. Evol.">
        <title>Comparative 'omics' of the Fusarium fujikuroi species complex highlights differences in genetic potential and metabolite synthesis.</title>
        <authorList>
            <person name="Niehaus E.-M."/>
            <person name="Muensterkoetter M."/>
            <person name="Proctor R.H."/>
            <person name="Brown D.W."/>
            <person name="Sharon A."/>
            <person name="Idan Y."/>
            <person name="Oren-Young L."/>
            <person name="Sieber C.M."/>
            <person name="Novak O."/>
            <person name="Pencik A."/>
            <person name="Tarkowska D."/>
            <person name="Hromadova K."/>
            <person name="Freeman S."/>
            <person name="Maymon M."/>
            <person name="Elazar M."/>
            <person name="Youssef S.A."/>
            <person name="El-Shabrawy E.S.M."/>
            <person name="Shalaby A.B.A."/>
            <person name="Houterman P."/>
            <person name="Brock N.L."/>
            <person name="Burkhardt I."/>
            <person name="Tsavkelova E.A."/>
            <person name="Dickschat J.S."/>
            <person name="Galuszka P."/>
            <person name="Gueldener U."/>
            <person name="Tudzynski B."/>
        </authorList>
    </citation>
    <scope>NUCLEOTIDE SEQUENCE [LARGE SCALE GENOMIC DNA]</scope>
    <source>
        <strain evidence="10">ET1</strain>
    </source>
</reference>